<dbReference type="GO" id="GO:0008168">
    <property type="term" value="F:methyltransferase activity"/>
    <property type="evidence" value="ECO:0007669"/>
    <property type="project" value="UniProtKB-KW"/>
</dbReference>
<dbReference type="Pfam" id="PF04672">
    <property type="entry name" value="Methyltransf_19"/>
    <property type="match status" value="1"/>
</dbReference>
<dbReference type="Gene3D" id="3.40.50.150">
    <property type="entry name" value="Vaccinia Virus protein VP39"/>
    <property type="match status" value="1"/>
</dbReference>
<accession>A0ABS3S6W4</accession>
<dbReference type="InterPro" id="IPR006764">
    <property type="entry name" value="SAM_dep_MeTrfase_SAV2177_type"/>
</dbReference>
<dbReference type="RefSeq" id="WP_208250164.1">
    <property type="nucleotide sequence ID" value="NZ_JAGEPF010000032.1"/>
</dbReference>
<protein>
    <submittedName>
        <fullName evidence="1">SAM-dependent methyltransferase</fullName>
    </submittedName>
</protein>
<gene>
    <name evidence="1" type="ORF">J4709_41190</name>
</gene>
<dbReference type="PIRSF" id="PIRSF017393">
    <property type="entry name" value="MTase_SAV2177"/>
    <property type="match status" value="1"/>
</dbReference>
<dbReference type="EMBL" id="JAGEPF010000032">
    <property type="protein sequence ID" value="MBO2464004.1"/>
    <property type="molecule type" value="Genomic_DNA"/>
</dbReference>
<keyword evidence="1" id="KW-0489">Methyltransferase</keyword>
<organism evidence="1 2">
    <name type="scientific">Actinomadura violacea</name>
    <dbReference type="NCBI Taxonomy" id="2819934"/>
    <lineage>
        <taxon>Bacteria</taxon>
        <taxon>Bacillati</taxon>
        <taxon>Actinomycetota</taxon>
        <taxon>Actinomycetes</taxon>
        <taxon>Streptosporangiales</taxon>
        <taxon>Thermomonosporaceae</taxon>
        <taxon>Actinomadura</taxon>
    </lineage>
</organism>
<evidence type="ECO:0000313" key="2">
    <source>
        <dbReference type="Proteomes" id="UP000680206"/>
    </source>
</evidence>
<name>A0ABS3S6W4_9ACTN</name>
<dbReference type="SUPFAM" id="SSF53335">
    <property type="entry name" value="S-adenosyl-L-methionine-dependent methyltransferases"/>
    <property type="match status" value="1"/>
</dbReference>
<evidence type="ECO:0000313" key="1">
    <source>
        <dbReference type="EMBL" id="MBO2464004.1"/>
    </source>
</evidence>
<dbReference type="GO" id="GO:0032259">
    <property type="term" value="P:methylation"/>
    <property type="evidence" value="ECO:0007669"/>
    <property type="project" value="UniProtKB-KW"/>
</dbReference>
<keyword evidence="2" id="KW-1185">Reference proteome</keyword>
<dbReference type="InterPro" id="IPR029063">
    <property type="entry name" value="SAM-dependent_MTases_sf"/>
</dbReference>
<proteinExistence type="predicted"/>
<dbReference type="Proteomes" id="UP000680206">
    <property type="component" value="Unassembled WGS sequence"/>
</dbReference>
<sequence length="265" mass="29419">MIDTSVPNWARVWGYLLGGKDTYDEDRKAGDQLMVTYPGIAKAVRHARHFQSRAVHRLAGEAGVRQFLDIGPGLPRLPFGEETHDIAQQHVPECRVAYVDNDPLVLVCSRALRTSRPEGHVAHIDADARDVETIWAEAIHAGFDPEQPVAVLFINILECLDRNDAHTMLEHLRTRLPAGSYLAIAHLAKSPYGSFVQSMVNQAHDAGLLQLRPRSVQQITAFFDGWEVLEPGIVQAPRWRPEAAVFGPVDVPMYAGLGRKPRSST</sequence>
<reference evidence="1 2" key="1">
    <citation type="submission" date="2021-03" db="EMBL/GenBank/DDBJ databases">
        <title>Actinomadura violae sp. nov., isolated from lichen in Thailand.</title>
        <authorList>
            <person name="Kanchanasin P."/>
            <person name="Saeng-In P."/>
            <person name="Phongsopitanun W."/>
            <person name="Yuki M."/>
            <person name="Kudo T."/>
            <person name="Ohkuma M."/>
            <person name="Tanasupawat S."/>
        </authorList>
    </citation>
    <scope>NUCLEOTIDE SEQUENCE [LARGE SCALE GENOMIC DNA]</scope>
    <source>
        <strain evidence="1 2">LCR2-06</strain>
    </source>
</reference>
<keyword evidence="1" id="KW-0808">Transferase</keyword>
<comment type="caution">
    <text evidence="1">The sequence shown here is derived from an EMBL/GenBank/DDBJ whole genome shotgun (WGS) entry which is preliminary data.</text>
</comment>